<dbReference type="InterPro" id="IPR018391">
    <property type="entry name" value="PQQ_b-propeller_rpt"/>
</dbReference>
<keyword evidence="4" id="KW-0449">Lipoprotein</keyword>
<keyword evidence="3 4" id="KW-0998">Cell outer membrane</keyword>
<dbReference type="Pfam" id="PF13360">
    <property type="entry name" value="PQQ_2"/>
    <property type="match status" value="1"/>
</dbReference>
<dbReference type="InterPro" id="IPR015943">
    <property type="entry name" value="WD40/YVTN_repeat-like_dom_sf"/>
</dbReference>
<comment type="caution">
    <text evidence="7">The sequence shown here is derived from an EMBL/GenBank/DDBJ whole genome shotgun (WGS) entry which is preliminary data.</text>
</comment>
<evidence type="ECO:0000256" key="4">
    <source>
        <dbReference type="HAMAP-Rule" id="MF_00923"/>
    </source>
</evidence>
<evidence type="ECO:0000313" key="8">
    <source>
        <dbReference type="Proteomes" id="UP001165395"/>
    </source>
</evidence>
<dbReference type="HAMAP" id="MF_00923">
    <property type="entry name" value="OM_assembly_BamB"/>
    <property type="match status" value="1"/>
</dbReference>
<comment type="function">
    <text evidence="4">Part of the outer membrane protein assembly complex, which is involved in assembly and insertion of beta-barrel proteins into the outer membrane.</text>
</comment>
<dbReference type="InterPro" id="IPR002372">
    <property type="entry name" value="PQQ_rpt_dom"/>
</dbReference>
<reference evidence="7" key="1">
    <citation type="submission" date="2021-10" db="EMBL/GenBank/DDBJ databases">
        <title>The complete genome sequence of Leeia sp. TBRC 13508.</title>
        <authorList>
            <person name="Charoenyingcharoen P."/>
            <person name="Yukphan P."/>
        </authorList>
    </citation>
    <scope>NUCLEOTIDE SEQUENCE</scope>
    <source>
        <strain evidence="7">TBRC 13508</strain>
    </source>
</reference>
<dbReference type="NCBIfam" id="TIGR03300">
    <property type="entry name" value="assembly_YfgL"/>
    <property type="match status" value="1"/>
</dbReference>
<dbReference type="SMART" id="SM00564">
    <property type="entry name" value="PQQ"/>
    <property type="match status" value="6"/>
</dbReference>
<dbReference type="PROSITE" id="PS51257">
    <property type="entry name" value="PROKAR_LIPOPROTEIN"/>
    <property type="match status" value="1"/>
</dbReference>
<evidence type="ECO:0000313" key="7">
    <source>
        <dbReference type="EMBL" id="MCB6185276.1"/>
    </source>
</evidence>
<feature type="signal peptide" evidence="5">
    <location>
        <begin position="1"/>
        <end position="24"/>
    </location>
</feature>
<sequence length="374" mass="39251">MRLRASLVIVAAALVTLSGCSSWTSGERANPPSPLTDFVAQAEVKTVMQTSVGANGVYSFTPAISASKVFATGSDGQIKQLGSSFSIATGQQLSSGVGAGQGRIAVVTTQGSLLTYDEDGKLVWKADVGSQVLAAPTIAANTVFVRTGDGSFVGFDLFSGNKKWMVPRTQPALLLRNFAPAAVIDSVAFVGTAGGRLVAIELSKGTVLWESIIAQPRGATDLERMSDITSTPAVNADSVCAVAYQGKVACYEAKSGQLKWSRDVGSEKGVALDFKNLYVTDTSGVVYAYDKDSGASVWKNDKLKYRDVSGPAVLGRYVSVADSEGYLHVLSRDNGQIIGRQQLDGSAVVAQPLVKDETFIVQTVNGNVYGLGIR</sequence>
<proteinExistence type="inferred from homology"/>
<dbReference type="InterPro" id="IPR011047">
    <property type="entry name" value="Quinoprotein_ADH-like_sf"/>
</dbReference>
<dbReference type="InterPro" id="IPR017687">
    <property type="entry name" value="BamB"/>
</dbReference>
<name>A0ABS8DBH3_9NEIS</name>
<keyword evidence="1 4" id="KW-0732">Signal</keyword>
<comment type="similarity">
    <text evidence="4">Belongs to the BamB family.</text>
</comment>
<dbReference type="SUPFAM" id="SSF50998">
    <property type="entry name" value="Quinoprotein alcohol dehydrogenase-like"/>
    <property type="match status" value="1"/>
</dbReference>
<dbReference type="Gene3D" id="2.130.10.10">
    <property type="entry name" value="YVTN repeat-like/Quinoprotein amine dehydrogenase"/>
    <property type="match status" value="1"/>
</dbReference>
<organism evidence="7 8">
    <name type="scientific">Leeia speluncae</name>
    <dbReference type="NCBI Taxonomy" id="2884804"/>
    <lineage>
        <taxon>Bacteria</taxon>
        <taxon>Pseudomonadati</taxon>
        <taxon>Pseudomonadota</taxon>
        <taxon>Betaproteobacteria</taxon>
        <taxon>Neisseriales</taxon>
        <taxon>Leeiaceae</taxon>
        <taxon>Leeia</taxon>
    </lineage>
</organism>
<evidence type="ECO:0000259" key="6">
    <source>
        <dbReference type="Pfam" id="PF13360"/>
    </source>
</evidence>
<comment type="subunit">
    <text evidence="4">Part of the Bam complex.</text>
</comment>
<evidence type="ECO:0000256" key="5">
    <source>
        <dbReference type="SAM" id="SignalP"/>
    </source>
</evidence>
<accession>A0ABS8DBH3</accession>
<gene>
    <name evidence="4 7" type="primary">bamB</name>
    <name evidence="7" type="ORF">LIN78_17150</name>
</gene>
<comment type="subcellular location">
    <subcellularLocation>
        <location evidence="4">Cell outer membrane</location>
        <topology evidence="4">Lipid-anchor</topology>
    </subcellularLocation>
</comment>
<keyword evidence="8" id="KW-1185">Reference proteome</keyword>
<dbReference type="PANTHER" id="PTHR34512:SF30">
    <property type="entry name" value="OUTER MEMBRANE PROTEIN ASSEMBLY FACTOR BAMB"/>
    <property type="match status" value="1"/>
</dbReference>
<evidence type="ECO:0000256" key="2">
    <source>
        <dbReference type="ARBA" id="ARBA00023136"/>
    </source>
</evidence>
<feature type="chain" id="PRO_5046308788" description="Outer membrane protein assembly factor BamB" evidence="5">
    <location>
        <begin position="25"/>
        <end position="374"/>
    </location>
</feature>
<protein>
    <recommendedName>
        <fullName evidence="4">Outer membrane protein assembly factor BamB</fullName>
    </recommendedName>
</protein>
<feature type="domain" description="Pyrrolo-quinoline quinone repeat" evidence="6">
    <location>
        <begin position="90"/>
        <end position="300"/>
    </location>
</feature>
<evidence type="ECO:0000256" key="1">
    <source>
        <dbReference type="ARBA" id="ARBA00022729"/>
    </source>
</evidence>
<keyword evidence="2 4" id="KW-0472">Membrane</keyword>
<evidence type="ECO:0000256" key="3">
    <source>
        <dbReference type="ARBA" id="ARBA00023237"/>
    </source>
</evidence>
<dbReference type="RefSeq" id="WP_227182108.1">
    <property type="nucleotide sequence ID" value="NZ_JAJBZT010000014.1"/>
</dbReference>
<keyword evidence="4" id="KW-0564">Palmitate</keyword>
<dbReference type="Proteomes" id="UP001165395">
    <property type="component" value="Unassembled WGS sequence"/>
</dbReference>
<dbReference type="EMBL" id="JAJBZT010000014">
    <property type="protein sequence ID" value="MCB6185276.1"/>
    <property type="molecule type" value="Genomic_DNA"/>
</dbReference>
<dbReference type="PANTHER" id="PTHR34512">
    <property type="entry name" value="CELL SURFACE PROTEIN"/>
    <property type="match status" value="1"/>
</dbReference>